<dbReference type="AlphaFoldDB" id="A0A448HJU3"/>
<proteinExistence type="inferred from homology"/>
<comment type="similarity">
    <text evidence="1">Belongs to the peptidase C40 family.</text>
</comment>
<dbReference type="Gene3D" id="1.10.530.10">
    <property type="match status" value="1"/>
</dbReference>
<dbReference type="InterPro" id="IPR023346">
    <property type="entry name" value="Lysozyme-like_dom_sf"/>
</dbReference>
<dbReference type="PROSITE" id="PS51935">
    <property type="entry name" value="NLPC_P60"/>
    <property type="match status" value="1"/>
</dbReference>
<protein>
    <submittedName>
        <fullName evidence="6">Peptidoglycan endopeptidase RipA</fullName>
        <ecNumber evidence="6">3.4.-.-</ecNumber>
    </submittedName>
</protein>
<dbReference type="InterPro" id="IPR051794">
    <property type="entry name" value="PG_Endopeptidase_C40"/>
</dbReference>
<feature type="domain" description="NlpC/P60" evidence="5">
    <location>
        <begin position="196"/>
        <end position="317"/>
    </location>
</feature>
<dbReference type="CDD" id="cd13399">
    <property type="entry name" value="Slt35-like"/>
    <property type="match status" value="1"/>
</dbReference>
<gene>
    <name evidence="6" type="primary">ripA_2</name>
    <name evidence="6" type="ORF">NCTC11636_02465</name>
</gene>
<sequence>MVGVLPLLVLVPMMMGGGDSEQETESEPLAAGAGGVAGVPAEYVGAVVEAGTLCPEVSAPVIAAQIWTESKFDPLVGSPMGAQGIAQFMPETWADFGTDGDGDGVADVWNPADAILSQGVYMCHLVDMVRGYLDSGTAQGDLLELTLAAYNAGPGAVADAGGLPVNGETELYVPLIIGDVPRFTGTQGVVVDSGGGPVADKAIAAARGYLGTPYVWAGESAAGLDCSGLTMLAYRAAGVSLEHSSRKQYGQGTRVPLAEASPGDLVFWSYDGTESGIYHVAIFLGDGMMIESPTFGQTVRETEMRTQGAMPYAVRPY</sequence>
<dbReference type="InterPro" id="IPR038765">
    <property type="entry name" value="Papain-like_cys_pep_sf"/>
</dbReference>
<dbReference type="Proteomes" id="UP000266895">
    <property type="component" value="Chromosome"/>
</dbReference>
<accession>A0A448HJU3</accession>
<keyword evidence="2" id="KW-0645">Protease</keyword>
<dbReference type="SUPFAM" id="SSF53955">
    <property type="entry name" value="Lysozyme-like"/>
    <property type="match status" value="1"/>
</dbReference>
<dbReference type="Gene3D" id="3.90.1720.10">
    <property type="entry name" value="endopeptidase domain like (from Nostoc punctiforme)"/>
    <property type="match status" value="1"/>
</dbReference>
<evidence type="ECO:0000256" key="2">
    <source>
        <dbReference type="ARBA" id="ARBA00022670"/>
    </source>
</evidence>
<dbReference type="EC" id="3.4.-.-" evidence="6"/>
<name>A0A448HJU3_9ACTO</name>
<evidence type="ECO:0000256" key="4">
    <source>
        <dbReference type="ARBA" id="ARBA00022807"/>
    </source>
</evidence>
<evidence type="ECO:0000313" key="7">
    <source>
        <dbReference type="Proteomes" id="UP000266895"/>
    </source>
</evidence>
<evidence type="ECO:0000256" key="1">
    <source>
        <dbReference type="ARBA" id="ARBA00007074"/>
    </source>
</evidence>
<organism evidence="6 7">
    <name type="scientific">Actinomyces howellii</name>
    <dbReference type="NCBI Taxonomy" id="52771"/>
    <lineage>
        <taxon>Bacteria</taxon>
        <taxon>Bacillati</taxon>
        <taxon>Actinomycetota</taxon>
        <taxon>Actinomycetes</taxon>
        <taxon>Actinomycetales</taxon>
        <taxon>Actinomycetaceae</taxon>
        <taxon>Actinomyces</taxon>
    </lineage>
</organism>
<dbReference type="KEGG" id="ahw:NCTC11636_02465"/>
<dbReference type="GO" id="GO:0008234">
    <property type="term" value="F:cysteine-type peptidase activity"/>
    <property type="evidence" value="ECO:0007669"/>
    <property type="project" value="UniProtKB-KW"/>
</dbReference>
<dbReference type="PANTHER" id="PTHR47359:SF3">
    <property type="entry name" value="NLP_P60 DOMAIN-CONTAINING PROTEIN-RELATED"/>
    <property type="match status" value="1"/>
</dbReference>
<keyword evidence="3 6" id="KW-0378">Hydrolase</keyword>
<dbReference type="GO" id="GO:0006508">
    <property type="term" value="P:proteolysis"/>
    <property type="evidence" value="ECO:0007669"/>
    <property type="project" value="UniProtKB-KW"/>
</dbReference>
<keyword evidence="4" id="KW-0788">Thiol protease</keyword>
<reference evidence="6 7" key="1">
    <citation type="submission" date="2018-12" db="EMBL/GenBank/DDBJ databases">
        <authorList>
            <consortium name="Pathogen Informatics"/>
        </authorList>
    </citation>
    <scope>NUCLEOTIDE SEQUENCE [LARGE SCALE GENOMIC DNA]</scope>
    <source>
        <strain evidence="6 7">NCTC11636</strain>
    </source>
</reference>
<dbReference type="SUPFAM" id="SSF54001">
    <property type="entry name" value="Cysteine proteinases"/>
    <property type="match status" value="1"/>
</dbReference>
<dbReference type="Pfam" id="PF01464">
    <property type="entry name" value="SLT"/>
    <property type="match status" value="1"/>
</dbReference>
<dbReference type="Pfam" id="PF00877">
    <property type="entry name" value="NLPC_P60"/>
    <property type="match status" value="1"/>
</dbReference>
<keyword evidence="7" id="KW-1185">Reference proteome</keyword>
<evidence type="ECO:0000313" key="6">
    <source>
        <dbReference type="EMBL" id="VEG29992.1"/>
    </source>
</evidence>
<dbReference type="EMBL" id="LR134350">
    <property type="protein sequence ID" value="VEG29992.1"/>
    <property type="molecule type" value="Genomic_DNA"/>
</dbReference>
<dbReference type="InterPro" id="IPR008258">
    <property type="entry name" value="Transglycosylase_SLT_dom_1"/>
</dbReference>
<evidence type="ECO:0000256" key="3">
    <source>
        <dbReference type="ARBA" id="ARBA00022801"/>
    </source>
</evidence>
<dbReference type="InterPro" id="IPR000064">
    <property type="entry name" value="NLP_P60_dom"/>
</dbReference>
<dbReference type="PANTHER" id="PTHR47359">
    <property type="entry name" value="PEPTIDOGLYCAN DL-ENDOPEPTIDASE CWLO"/>
    <property type="match status" value="1"/>
</dbReference>
<evidence type="ECO:0000259" key="5">
    <source>
        <dbReference type="PROSITE" id="PS51935"/>
    </source>
</evidence>